<dbReference type="Proteomes" id="UP000310636">
    <property type="component" value="Unassembled WGS sequence"/>
</dbReference>
<dbReference type="RefSeq" id="WP_136369398.1">
    <property type="nucleotide sequence ID" value="NZ_SSOB01000009.1"/>
</dbReference>
<dbReference type="GO" id="GO:0004721">
    <property type="term" value="F:phosphoprotein phosphatase activity"/>
    <property type="evidence" value="ECO:0007669"/>
    <property type="project" value="TreeGrafter"/>
</dbReference>
<dbReference type="InterPro" id="IPR036097">
    <property type="entry name" value="HisK_dim/P_sf"/>
</dbReference>
<dbReference type="Gene3D" id="1.10.287.130">
    <property type="match status" value="1"/>
</dbReference>
<dbReference type="InterPro" id="IPR005467">
    <property type="entry name" value="His_kinase_dom"/>
</dbReference>
<dbReference type="SUPFAM" id="SSF49785">
    <property type="entry name" value="Galactose-binding domain-like"/>
    <property type="match status" value="1"/>
</dbReference>
<dbReference type="Pfam" id="PF00512">
    <property type="entry name" value="HisKA"/>
    <property type="match status" value="1"/>
</dbReference>
<reference evidence="13 14" key="1">
    <citation type="submission" date="2019-04" db="EMBL/GenBank/DDBJ databases">
        <title>Cohnella sp. nov. isolated from preserved vegetables.</title>
        <authorList>
            <person name="Lin S.-Y."/>
            <person name="Hung M.-H."/>
            <person name="Young C.-C."/>
        </authorList>
    </citation>
    <scope>NUCLEOTIDE SEQUENCE [LARGE SCALE GENOMIC DNA]</scope>
    <source>
        <strain evidence="13 14">CC-MHH1044</strain>
    </source>
</reference>
<dbReference type="GO" id="GO:0005886">
    <property type="term" value="C:plasma membrane"/>
    <property type="evidence" value="ECO:0007669"/>
    <property type="project" value="UniProtKB-SubCell"/>
</dbReference>
<accession>A0A4S4C134</accession>
<dbReference type="PANTHER" id="PTHR45453">
    <property type="entry name" value="PHOSPHATE REGULON SENSOR PROTEIN PHOR"/>
    <property type="match status" value="1"/>
</dbReference>
<keyword evidence="8" id="KW-0067">ATP-binding</keyword>
<feature type="transmembrane region" description="Helical" evidence="11">
    <location>
        <begin position="213"/>
        <end position="232"/>
    </location>
</feature>
<dbReference type="EC" id="2.7.13.3" evidence="3"/>
<dbReference type="InterPro" id="IPR004358">
    <property type="entry name" value="Sig_transdc_His_kin-like_C"/>
</dbReference>
<evidence type="ECO:0000256" key="2">
    <source>
        <dbReference type="ARBA" id="ARBA00004651"/>
    </source>
</evidence>
<dbReference type="GO" id="GO:0005524">
    <property type="term" value="F:ATP binding"/>
    <property type="evidence" value="ECO:0007669"/>
    <property type="project" value="UniProtKB-KW"/>
</dbReference>
<dbReference type="PRINTS" id="PR00344">
    <property type="entry name" value="BCTRLSENSOR"/>
</dbReference>
<evidence type="ECO:0000256" key="9">
    <source>
        <dbReference type="ARBA" id="ARBA00023012"/>
    </source>
</evidence>
<dbReference type="InterPro" id="IPR003661">
    <property type="entry name" value="HisK_dim/P_dom"/>
</dbReference>
<dbReference type="GO" id="GO:0000155">
    <property type="term" value="F:phosphorelay sensor kinase activity"/>
    <property type="evidence" value="ECO:0007669"/>
    <property type="project" value="InterPro"/>
</dbReference>
<comment type="caution">
    <text evidence="13">The sequence shown here is derived from an EMBL/GenBank/DDBJ whole genome shotgun (WGS) entry which is preliminary data.</text>
</comment>
<evidence type="ECO:0000256" key="3">
    <source>
        <dbReference type="ARBA" id="ARBA00012438"/>
    </source>
</evidence>
<feature type="transmembrane region" description="Helical" evidence="11">
    <location>
        <begin position="362"/>
        <end position="384"/>
    </location>
</feature>
<feature type="transmembrane region" description="Helical" evidence="11">
    <location>
        <begin position="272"/>
        <end position="292"/>
    </location>
</feature>
<name>A0A4S4C134_9BACL</name>
<dbReference type="Gene3D" id="2.60.120.260">
    <property type="entry name" value="Galactose-binding domain-like"/>
    <property type="match status" value="1"/>
</dbReference>
<dbReference type="SMART" id="SM00387">
    <property type="entry name" value="HATPase_c"/>
    <property type="match status" value="1"/>
</dbReference>
<dbReference type="Pfam" id="PF02518">
    <property type="entry name" value="HATPase_c"/>
    <property type="match status" value="1"/>
</dbReference>
<evidence type="ECO:0000256" key="4">
    <source>
        <dbReference type="ARBA" id="ARBA00022553"/>
    </source>
</evidence>
<feature type="transmembrane region" description="Helical" evidence="11">
    <location>
        <begin position="239"/>
        <end position="266"/>
    </location>
</feature>
<evidence type="ECO:0000256" key="11">
    <source>
        <dbReference type="SAM" id="Phobius"/>
    </source>
</evidence>
<comment type="subcellular location">
    <subcellularLocation>
        <location evidence="2">Cell membrane</location>
        <topology evidence="2">Multi-pass membrane protein</topology>
    </subcellularLocation>
</comment>
<evidence type="ECO:0000256" key="8">
    <source>
        <dbReference type="ARBA" id="ARBA00022840"/>
    </source>
</evidence>
<comment type="catalytic activity">
    <reaction evidence="1">
        <text>ATP + protein L-histidine = ADP + protein N-phospho-L-histidine.</text>
        <dbReference type="EC" id="2.7.13.3"/>
    </reaction>
</comment>
<dbReference type="InterPro" id="IPR003594">
    <property type="entry name" value="HATPase_dom"/>
</dbReference>
<dbReference type="PROSITE" id="PS50109">
    <property type="entry name" value="HIS_KIN"/>
    <property type="match status" value="1"/>
</dbReference>
<keyword evidence="10 11" id="KW-0472">Membrane</keyword>
<evidence type="ECO:0000256" key="7">
    <source>
        <dbReference type="ARBA" id="ARBA00022777"/>
    </source>
</evidence>
<gene>
    <name evidence="13" type="ORF">E6C55_08705</name>
</gene>
<keyword evidence="5" id="KW-0808">Transferase</keyword>
<dbReference type="OrthoDB" id="9809348at2"/>
<evidence type="ECO:0000313" key="13">
    <source>
        <dbReference type="EMBL" id="THF81188.1"/>
    </source>
</evidence>
<evidence type="ECO:0000259" key="12">
    <source>
        <dbReference type="PROSITE" id="PS50109"/>
    </source>
</evidence>
<keyword evidence="14" id="KW-1185">Reference proteome</keyword>
<sequence>MLGNITHPFRVGIRLVIVLGTVVALLLSISGCNAGEKEETASAAAGVLDLRGRAVEKEGLLPLNGEWSFEWHGEEGETPKEGTIQVPGLWGQTPMGDGTKLTSHGRGVYRLTILHSPFDGLLAIRIPNLSTAYRLYVDGNLQISRGVVGDSAQTTTPYQLPAIAYFSGLAEKTELVLEVANYHHRNGGIRTELQLGTLGQVQTLRYQLQSQEWVVLGALLAIGFYHIGLFVLRRRELANLFLALLCIGIACRMGTIGEGIFAHWIPSITWTFAMRIEYSAFALSTLFGFTYYQKMYPDEIPSGLLKLAAGVGGALVLLCLSLPAVTFSGCVAAYQAYVVLLSFACLFGLSRALYRRREGAKLATVGAAALVLSVVNDIFFYNGWLRSFDLVSFGMLFLVLMNSFAISHRFSMTYSRAEQMKVELTEWNHSLEERIAKRTEELQKSYMELEVSKSGLERMEQSRRQLISNISHDLRTPITLLQGYLEALRDGVISEPQHRDRTVRLMLTKVEGLNGMIQDLFELSMLEARRMRMNFEPTRLNEWRDRLCAEYEPELTEKGIQFGCEGTDEERMSATVLIDEHRMDRVFANLIYNAVRHTPQGGNISLRFGVAPSEGYVDIDVIDSGTGIRESELPLIFDRFYNSNKSRHSSSGGSGLGLSIAREIVETHRGELSARNGESGGSIFTIRLPLLTEESMPDAEQITS</sequence>
<dbReference type="InterPro" id="IPR036890">
    <property type="entry name" value="HATPase_C_sf"/>
</dbReference>
<evidence type="ECO:0000313" key="14">
    <source>
        <dbReference type="Proteomes" id="UP000310636"/>
    </source>
</evidence>
<dbReference type="AlphaFoldDB" id="A0A4S4C134"/>
<feature type="transmembrane region" description="Helical" evidence="11">
    <location>
        <begin position="390"/>
        <end position="411"/>
    </location>
</feature>
<feature type="transmembrane region" description="Helical" evidence="11">
    <location>
        <begin position="304"/>
        <end position="325"/>
    </location>
</feature>
<dbReference type="InterPro" id="IPR008979">
    <property type="entry name" value="Galactose-bd-like_sf"/>
</dbReference>
<evidence type="ECO:0000256" key="1">
    <source>
        <dbReference type="ARBA" id="ARBA00000085"/>
    </source>
</evidence>
<dbReference type="InterPro" id="IPR050351">
    <property type="entry name" value="BphY/WalK/GraS-like"/>
</dbReference>
<dbReference type="Pfam" id="PF07695">
    <property type="entry name" value="7TMR-DISM_7TM"/>
    <property type="match status" value="1"/>
</dbReference>
<dbReference type="Gene3D" id="3.30.565.10">
    <property type="entry name" value="Histidine kinase-like ATPase, C-terminal domain"/>
    <property type="match status" value="1"/>
</dbReference>
<feature type="domain" description="Histidine kinase" evidence="12">
    <location>
        <begin position="469"/>
        <end position="692"/>
    </location>
</feature>
<keyword evidence="6" id="KW-0547">Nucleotide-binding</keyword>
<dbReference type="EMBL" id="SSOB01000009">
    <property type="protein sequence ID" value="THF81188.1"/>
    <property type="molecule type" value="Genomic_DNA"/>
</dbReference>
<dbReference type="FunFam" id="1.10.287.130:FF:000001">
    <property type="entry name" value="Two-component sensor histidine kinase"/>
    <property type="match status" value="1"/>
</dbReference>
<dbReference type="SUPFAM" id="SSF55874">
    <property type="entry name" value="ATPase domain of HSP90 chaperone/DNA topoisomerase II/histidine kinase"/>
    <property type="match status" value="1"/>
</dbReference>
<protein>
    <recommendedName>
        <fullName evidence="3">histidine kinase</fullName>
        <ecNumber evidence="3">2.7.13.3</ecNumber>
    </recommendedName>
</protein>
<keyword evidence="11" id="KW-1133">Transmembrane helix</keyword>
<evidence type="ECO:0000256" key="6">
    <source>
        <dbReference type="ARBA" id="ARBA00022741"/>
    </source>
</evidence>
<evidence type="ECO:0000256" key="5">
    <source>
        <dbReference type="ARBA" id="ARBA00022679"/>
    </source>
</evidence>
<proteinExistence type="predicted"/>
<dbReference type="CDD" id="cd00082">
    <property type="entry name" value="HisKA"/>
    <property type="match status" value="1"/>
</dbReference>
<keyword evidence="11" id="KW-0812">Transmembrane</keyword>
<keyword evidence="4" id="KW-0597">Phosphoprotein</keyword>
<keyword evidence="9" id="KW-0902">Two-component regulatory system</keyword>
<keyword evidence="7" id="KW-0418">Kinase</keyword>
<dbReference type="SMART" id="SM00388">
    <property type="entry name" value="HisKA"/>
    <property type="match status" value="1"/>
</dbReference>
<dbReference type="InterPro" id="IPR011623">
    <property type="entry name" value="7TMR_DISM_rcpt_extracell_dom1"/>
</dbReference>
<dbReference type="PANTHER" id="PTHR45453:SF1">
    <property type="entry name" value="PHOSPHATE REGULON SENSOR PROTEIN PHOR"/>
    <property type="match status" value="1"/>
</dbReference>
<feature type="transmembrane region" description="Helical" evidence="11">
    <location>
        <begin position="331"/>
        <end position="350"/>
    </location>
</feature>
<dbReference type="SUPFAM" id="SSF47384">
    <property type="entry name" value="Homodimeric domain of signal transducing histidine kinase"/>
    <property type="match status" value="1"/>
</dbReference>
<dbReference type="GO" id="GO:0016036">
    <property type="term" value="P:cellular response to phosphate starvation"/>
    <property type="evidence" value="ECO:0007669"/>
    <property type="project" value="TreeGrafter"/>
</dbReference>
<dbReference type="FunFam" id="3.30.565.10:FF:000006">
    <property type="entry name" value="Sensor histidine kinase WalK"/>
    <property type="match status" value="1"/>
</dbReference>
<organism evidence="13 14">
    <name type="scientific">Cohnella fermenti</name>
    <dbReference type="NCBI Taxonomy" id="2565925"/>
    <lineage>
        <taxon>Bacteria</taxon>
        <taxon>Bacillati</taxon>
        <taxon>Bacillota</taxon>
        <taxon>Bacilli</taxon>
        <taxon>Bacillales</taxon>
        <taxon>Paenibacillaceae</taxon>
        <taxon>Cohnella</taxon>
    </lineage>
</organism>
<evidence type="ECO:0000256" key="10">
    <source>
        <dbReference type="ARBA" id="ARBA00023136"/>
    </source>
</evidence>